<dbReference type="Pfam" id="PF00465">
    <property type="entry name" value="Fe-ADH"/>
    <property type="match status" value="1"/>
</dbReference>
<keyword evidence="2" id="KW-0560">Oxidoreductase</keyword>
<dbReference type="PANTHER" id="PTHR11496">
    <property type="entry name" value="ALCOHOL DEHYDROGENASE"/>
    <property type="match status" value="1"/>
</dbReference>
<dbReference type="Pfam" id="PF25137">
    <property type="entry name" value="ADH_Fe_C"/>
    <property type="match status" value="1"/>
</dbReference>
<accession>A0AAD7U9W1</accession>
<dbReference type="PROSITE" id="PS00913">
    <property type="entry name" value="ADH_IRON_1"/>
    <property type="match status" value="1"/>
</dbReference>
<dbReference type="FunFam" id="3.40.50.1970:FF:000003">
    <property type="entry name" value="Alcohol dehydrogenase, iron-containing"/>
    <property type="match status" value="1"/>
</dbReference>
<evidence type="ECO:0000259" key="5">
    <source>
        <dbReference type="Pfam" id="PF25137"/>
    </source>
</evidence>
<evidence type="ECO:0000256" key="2">
    <source>
        <dbReference type="ARBA" id="ARBA00023002"/>
    </source>
</evidence>
<name>A0AAD7U9W1_9STRA</name>
<dbReference type="Gene3D" id="3.40.50.1970">
    <property type="match status" value="1"/>
</dbReference>
<dbReference type="Proteomes" id="UP001230188">
    <property type="component" value="Unassembled WGS sequence"/>
</dbReference>
<evidence type="ECO:0000313" key="7">
    <source>
        <dbReference type="Proteomes" id="UP001230188"/>
    </source>
</evidence>
<sequence>MSSFSLCRRLIVGGGSVSQVGSVLEGLGRRRPLIVADPVLLNNGAVAQVQKAIEAPCFADTIPDPTTESVERLVSRLASGDYDAIVAVGGGSPMDTAKAAAAVHEWGGPLPRFKVPAQVDGELMKTPIVAIPTTAGTGSEVTRFTVVTDSATGEKNLYAGTAFVPAAAIADYRFTTTCPRRLTADTGIDALCHAMEAYVSKRRNWFSDGMALAAIEAIGRSLRASYHRGEDSAREAMMLAATQAGLAFSNSSVTLIHGMSRPLGAHFHVPHGLSNAMLAPLVTRYSLRGAKARYAKVARCLGVITTFSGDDDEVASDAAASDEDAADAAAAEALPAALAALNADLEVPTIRDLLYAVGIAARYGMRLGVLQRPSPHTSHGINITHFAQRVFPGGGVLRFVRRLPDRVLNVSSVAALEALDDTTKEEEEVFFVTAHSMLKEGGLEGLRAQRKNLTSLDEFLSKRLLDELGRPPWGAGRARRKSMAVHVRRGTRHKALTEDSHFVRVIEAFLLLSVGGSRDDVHVYSLRDSREHVGFNRSRYENFVRKNAVTFHLDSDGHDEDNILRIWSDFARAAVMPPR</sequence>
<dbReference type="CDD" id="cd08194">
    <property type="entry name" value="Fe-ADH-like"/>
    <property type="match status" value="1"/>
</dbReference>
<dbReference type="InterPro" id="IPR056798">
    <property type="entry name" value="ADH_Fe_C"/>
</dbReference>
<reference evidence="6" key="1">
    <citation type="submission" date="2023-01" db="EMBL/GenBank/DDBJ databases">
        <title>Metagenome sequencing of chrysophaentin producing Chrysophaeum taylorii.</title>
        <authorList>
            <person name="Davison J."/>
            <person name="Bewley C."/>
        </authorList>
    </citation>
    <scope>NUCLEOTIDE SEQUENCE</scope>
    <source>
        <strain evidence="6">NIES-1699</strain>
    </source>
</reference>
<dbReference type="AlphaFoldDB" id="A0AAD7U9W1"/>
<evidence type="ECO:0000256" key="1">
    <source>
        <dbReference type="ARBA" id="ARBA00007358"/>
    </source>
</evidence>
<dbReference type="InterPro" id="IPR001670">
    <property type="entry name" value="ADH_Fe/GldA"/>
</dbReference>
<gene>
    <name evidence="6" type="ORF">CTAYLR_009961</name>
</gene>
<dbReference type="InterPro" id="IPR039697">
    <property type="entry name" value="Alcohol_dehydrogenase_Fe"/>
</dbReference>
<dbReference type="EMBL" id="JAQMWT010000542">
    <property type="protein sequence ID" value="KAJ8599824.1"/>
    <property type="molecule type" value="Genomic_DNA"/>
</dbReference>
<dbReference type="SUPFAM" id="SSF56796">
    <property type="entry name" value="Dehydroquinate synthase-like"/>
    <property type="match status" value="1"/>
</dbReference>
<dbReference type="PANTHER" id="PTHR11496:SF102">
    <property type="entry name" value="ALCOHOL DEHYDROGENASE 4"/>
    <property type="match status" value="1"/>
</dbReference>
<comment type="caution">
    <text evidence="6">The sequence shown here is derived from an EMBL/GenBank/DDBJ whole genome shotgun (WGS) entry which is preliminary data.</text>
</comment>
<organism evidence="6 7">
    <name type="scientific">Chrysophaeum taylorii</name>
    <dbReference type="NCBI Taxonomy" id="2483200"/>
    <lineage>
        <taxon>Eukaryota</taxon>
        <taxon>Sar</taxon>
        <taxon>Stramenopiles</taxon>
        <taxon>Ochrophyta</taxon>
        <taxon>Pelagophyceae</taxon>
        <taxon>Pelagomonadales</taxon>
        <taxon>Pelagomonadaceae</taxon>
        <taxon>Chrysophaeum</taxon>
    </lineage>
</organism>
<protein>
    <recommendedName>
        <fullName evidence="8">Alcohol dehydrogenase</fullName>
    </recommendedName>
</protein>
<dbReference type="GO" id="GO:0004022">
    <property type="term" value="F:alcohol dehydrogenase (NAD+) activity"/>
    <property type="evidence" value="ECO:0007669"/>
    <property type="project" value="TreeGrafter"/>
</dbReference>
<comment type="similarity">
    <text evidence="1">Belongs to the iron-containing alcohol dehydrogenase family.</text>
</comment>
<evidence type="ECO:0008006" key="8">
    <source>
        <dbReference type="Google" id="ProtNLM"/>
    </source>
</evidence>
<dbReference type="GO" id="GO:0046872">
    <property type="term" value="F:metal ion binding"/>
    <property type="evidence" value="ECO:0007669"/>
    <property type="project" value="InterPro"/>
</dbReference>
<keyword evidence="3" id="KW-0520">NAD</keyword>
<keyword evidence="7" id="KW-1185">Reference proteome</keyword>
<proteinExistence type="inferred from homology"/>
<feature type="domain" description="Alcohol dehydrogenase iron-type/glycerol dehydrogenase GldA" evidence="4">
    <location>
        <begin position="8"/>
        <end position="171"/>
    </location>
</feature>
<evidence type="ECO:0000256" key="3">
    <source>
        <dbReference type="ARBA" id="ARBA00023027"/>
    </source>
</evidence>
<dbReference type="Gene3D" id="1.20.1090.10">
    <property type="entry name" value="Dehydroquinate synthase-like - alpha domain"/>
    <property type="match status" value="1"/>
</dbReference>
<feature type="domain" description="Fe-containing alcohol dehydrogenase-like C-terminal" evidence="5">
    <location>
        <begin position="183"/>
        <end position="316"/>
    </location>
</feature>
<evidence type="ECO:0000313" key="6">
    <source>
        <dbReference type="EMBL" id="KAJ8599824.1"/>
    </source>
</evidence>
<evidence type="ECO:0000259" key="4">
    <source>
        <dbReference type="Pfam" id="PF00465"/>
    </source>
</evidence>
<dbReference type="InterPro" id="IPR018211">
    <property type="entry name" value="ADH_Fe_CS"/>
</dbReference>